<dbReference type="PANTHER" id="PTHR10050:SF51">
    <property type="entry name" value="PROTEIN O-MANNOSYL-TRANSFERASE 1"/>
    <property type="match status" value="1"/>
</dbReference>
<dbReference type="OrthoDB" id="292747at2759"/>
<reference evidence="21" key="1">
    <citation type="submission" date="2019-08" db="EMBL/GenBank/DDBJ databases">
        <title>The genome of the North American firefly Photinus pyralis.</title>
        <authorList>
            <consortium name="Photinus pyralis genome working group"/>
            <person name="Fallon T.R."/>
            <person name="Sander Lower S.E."/>
            <person name="Weng J.-K."/>
        </authorList>
    </citation>
    <scope>NUCLEOTIDE SEQUENCE</scope>
    <source>
        <strain evidence="21">TRF0915ILg1</strain>
        <tissue evidence="21">Whole body</tissue>
    </source>
</reference>
<evidence type="ECO:0000256" key="15">
    <source>
        <dbReference type="ARBA" id="ARBA00061810"/>
    </source>
</evidence>
<dbReference type="FunFam" id="2.80.10.50:FF:000012">
    <property type="entry name" value="Protein O-mannosyl-transferase 1"/>
    <property type="match status" value="1"/>
</dbReference>
<evidence type="ECO:0000256" key="13">
    <source>
        <dbReference type="ARBA" id="ARBA00045102"/>
    </source>
</evidence>
<dbReference type="SUPFAM" id="SSF82109">
    <property type="entry name" value="MIR domain"/>
    <property type="match status" value="1"/>
</dbReference>
<dbReference type="UniPathway" id="UPA00378"/>
<evidence type="ECO:0000256" key="7">
    <source>
        <dbReference type="ARBA" id="ARBA00022692"/>
    </source>
</evidence>
<feature type="transmembrane region" description="Helical" evidence="19">
    <location>
        <begin position="736"/>
        <end position="756"/>
    </location>
</feature>
<dbReference type="AlphaFoldDB" id="A0A8K0GGF1"/>
<comment type="subcellular location">
    <subcellularLocation>
        <location evidence="1">Endoplasmic reticulum membrane</location>
        <topology evidence="1">Multi-pass membrane protein</topology>
    </subcellularLocation>
</comment>
<feature type="transmembrane region" description="Helical" evidence="19">
    <location>
        <begin position="250"/>
        <end position="283"/>
    </location>
</feature>
<feature type="transmembrane region" description="Helical" evidence="19">
    <location>
        <begin position="638"/>
        <end position="658"/>
    </location>
</feature>
<protein>
    <recommendedName>
        <fullName evidence="16">Protein O-mannosyltransferase 1</fullName>
        <ecNumber evidence="4">2.4.1.109</ecNumber>
    </recommendedName>
    <alternativeName>
        <fullName evidence="17">Protein rotated abdomen</fullName>
    </alternativeName>
</protein>
<feature type="transmembrane region" description="Helical" evidence="19">
    <location>
        <begin position="703"/>
        <end position="724"/>
    </location>
</feature>
<name>A0A8K0GGF1_IGNLU</name>
<comment type="pathway">
    <text evidence="2">Protein modification; protein glycosylation.</text>
</comment>
<dbReference type="GO" id="GO:0004169">
    <property type="term" value="F:dolichyl-phosphate-mannose-protein mannosyltransferase activity"/>
    <property type="evidence" value="ECO:0007669"/>
    <property type="project" value="UniProtKB-EC"/>
</dbReference>
<evidence type="ECO:0000256" key="9">
    <source>
        <dbReference type="ARBA" id="ARBA00022824"/>
    </source>
</evidence>
<evidence type="ECO:0000256" key="19">
    <source>
        <dbReference type="SAM" id="Phobius"/>
    </source>
</evidence>
<keyword evidence="5" id="KW-0328">Glycosyltransferase</keyword>
<proteinExistence type="inferred from homology"/>
<keyword evidence="8" id="KW-0677">Repeat</keyword>
<dbReference type="Pfam" id="PF02815">
    <property type="entry name" value="MIR"/>
    <property type="match status" value="1"/>
</dbReference>
<evidence type="ECO:0000313" key="22">
    <source>
        <dbReference type="Proteomes" id="UP000801492"/>
    </source>
</evidence>
<comment type="caution">
    <text evidence="21">The sequence shown here is derived from an EMBL/GenBank/DDBJ whole genome shotgun (WGS) entry which is preliminary data.</text>
</comment>
<feature type="transmembrane region" description="Helical" evidence="19">
    <location>
        <begin position="218"/>
        <end position="238"/>
    </location>
</feature>
<dbReference type="Proteomes" id="UP000801492">
    <property type="component" value="Unassembled WGS sequence"/>
</dbReference>
<gene>
    <name evidence="21" type="ORF">ILUMI_02462</name>
</gene>
<evidence type="ECO:0000256" key="12">
    <source>
        <dbReference type="ARBA" id="ARBA00045085"/>
    </source>
</evidence>
<feature type="domain" description="MIR" evidence="20">
    <location>
        <begin position="432"/>
        <end position="489"/>
    </location>
</feature>
<feature type="compositionally biased region" description="Basic and acidic residues" evidence="18">
    <location>
        <begin position="31"/>
        <end position="40"/>
    </location>
</feature>
<feature type="region of interest" description="Disordered" evidence="18">
    <location>
        <begin position="1"/>
        <end position="20"/>
    </location>
</feature>
<evidence type="ECO:0000256" key="4">
    <source>
        <dbReference type="ARBA" id="ARBA00012839"/>
    </source>
</evidence>
<evidence type="ECO:0000256" key="18">
    <source>
        <dbReference type="SAM" id="MobiDB-lite"/>
    </source>
</evidence>
<dbReference type="PROSITE" id="PS50919">
    <property type="entry name" value="MIR"/>
    <property type="match status" value="3"/>
</dbReference>
<evidence type="ECO:0000256" key="10">
    <source>
        <dbReference type="ARBA" id="ARBA00022989"/>
    </source>
</evidence>
<dbReference type="GO" id="GO:0005789">
    <property type="term" value="C:endoplasmic reticulum membrane"/>
    <property type="evidence" value="ECO:0007669"/>
    <property type="project" value="UniProtKB-SubCell"/>
</dbReference>
<feature type="domain" description="MIR" evidence="20">
    <location>
        <begin position="495"/>
        <end position="551"/>
    </location>
</feature>
<evidence type="ECO:0000256" key="2">
    <source>
        <dbReference type="ARBA" id="ARBA00004922"/>
    </source>
</evidence>
<evidence type="ECO:0000256" key="1">
    <source>
        <dbReference type="ARBA" id="ARBA00004477"/>
    </source>
</evidence>
<dbReference type="Pfam" id="PF02366">
    <property type="entry name" value="PMT"/>
    <property type="match status" value="1"/>
</dbReference>
<evidence type="ECO:0000256" key="14">
    <source>
        <dbReference type="ARBA" id="ARBA00059310"/>
    </source>
</evidence>
<dbReference type="InterPro" id="IPR016093">
    <property type="entry name" value="MIR_motif"/>
</dbReference>
<sequence length="790" mass="91642">MDTVKNRKNGKIKPKTTKLESEEKYVEKLIENGKLERQEGDGESTSDTTENKQDCKEEKINNLRSFEYSTAGKICRISCEVDLISICLFVCALLTRMYKLQEPKNIVFDELHYGKYVSLYMRNTFFFDSHPPLGKQLIAAIAYYSGFDGKYKFDRIGSTYSDSVPLFALRFVPAFCGSLIIPVVYHLMLEIGLSQWTSLLASLLLLLDNAVLTQSRFILMESMLLLFALFGLLALLKFRKYYENPYGLFWWLWLTLASISFTCALCVKYTGFYSCCLGLAILARDYWIALSSPKLSDRTLFIRFLAQAFVGVVVPFLVYLGIFYVHLNLLYKAGPHDSIMTSAFQASLEGGLASITKGQPLVVAHGSQITLRHTHGRTCWLHSHAHVYPIRYADKRGSSHQQQVTCYSFKDVNNWWIVKRPNKNDLVVEQPVDAIKHGDVVQLVHGLTSRALNSHDVAAPMSPQCQEVSCYIDYNVSMPAQNLWKVEILNKEQNGDTWHTIQSLVRLIHVDSNQALKYSGRQLPDWGFHQHEVVADRIINQDDTVWNVEEHRYTKSEDQKDRERDMITAEMIPTAATTLSFWDKFFELQYKMLFSGTESVQNHMYSSEPLEWPLMSRGIAYWVASNSNAQIHLLGNLVIWYSATLSLLIYCSFLVFYLLRRHRLCFDLDEKNWEKFRFLGEVFLAGYLFHYLPYFFVERTLFLHHYLPAFCFKVLLMTGLIEHLYFVLRDILKLRFIAYMFIILLLLWVGLVFNVFRRFTVLSYGTTQLTTTDIVALRWKDTWDFIVHKN</sequence>
<evidence type="ECO:0000256" key="17">
    <source>
        <dbReference type="ARBA" id="ARBA00079036"/>
    </source>
</evidence>
<evidence type="ECO:0000256" key="11">
    <source>
        <dbReference type="ARBA" id="ARBA00023136"/>
    </source>
</evidence>
<organism evidence="21 22">
    <name type="scientific">Ignelater luminosus</name>
    <name type="common">Cucubano</name>
    <name type="synonym">Pyrophorus luminosus</name>
    <dbReference type="NCBI Taxonomy" id="2038154"/>
    <lineage>
        <taxon>Eukaryota</taxon>
        <taxon>Metazoa</taxon>
        <taxon>Ecdysozoa</taxon>
        <taxon>Arthropoda</taxon>
        <taxon>Hexapoda</taxon>
        <taxon>Insecta</taxon>
        <taxon>Pterygota</taxon>
        <taxon>Neoptera</taxon>
        <taxon>Endopterygota</taxon>
        <taxon>Coleoptera</taxon>
        <taxon>Polyphaga</taxon>
        <taxon>Elateriformia</taxon>
        <taxon>Elateroidea</taxon>
        <taxon>Elateridae</taxon>
        <taxon>Agrypninae</taxon>
        <taxon>Pyrophorini</taxon>
        <taxon>Ignelater</taxon>
    </lineage>
</organism>
<keyword evidence="9" id="KW-0256">Endoplasmic reticulum</keyword>
<feature type="transmembrane region" description="Helical" evidence="19">
    <location>
        <begin position="167"/>
        <end position="187"/>
    </location>
</feature>
<evidence type="ECO:0000259" key="20">
    <source>
        <dbReference type="PROSITE" id="PS50919"/>
    </source>
</evidence>
<evidence type="ECO:0000256" key="3">
    <source>
        <dbReference type="ARBA" id="ARBA00007222"/>
    </source>
</evidence>
<dbReference type="InterPro" id="IPR003342">
    <property type="entry name" value="ArnT-like_N"/>
</dbReference>
<dbReference type="InterPro" id="IPR027005">
    <property type="entry name" value="PMT-like"/>
</dbReference>
<comment type="similarity">
    <text evidence="3">Belongs to the glycosyltransferase 39 family.</text>
</comment>
<keyword evidence="6" id="KW-0808">Transferase</keyword>
<comment type="subunit">
    <text evidence="15">Interacts with tw/POMT2.</text>
</comment>
<feature type="transmembrane region" description="Helical" evidence="19">
    <location>
        <begin position="304"/>
        <end position="327"/>
    </location>
</feature>
<dbReference type="EMBL" id="VTPC01000954">
    <property type="protein sequence ID" value="KAF2903705.1"/>
    <property type="molecule type" value="Genomic_DNA"/>
</dbReference>
<dbReference type="Gene3D" id="2.80.10.50">
    <property type="match status" value="1"/>
</dbReference>
<feature type="domain" description="MIR" evidence="20">
    <location>
        <begin position="360"/>
        <end position="421"/>
    </location>
</feature>
<dbReference type="CDD" id="cd23281">
    <property type="entry name" value="beta-trefoil_MIR_POMT1"/>
    <property type="match status" value="1"/>
</dbReference>
<evidence type="ECO:0000313" key="21">
    <source>
        <dbReference type="EMBL" id="KAF2903705.1"/>
    </source>
</evidence>
<dbReference type="InterPro" id="IPR032421">
    <property type="entry name" value="PMT_4TMC"/>
</dbReference>
<keyword evidence="22" id="KW-1185">Reference proteome</keyword>
<comment type="catalytic activity">
    <reaction evidence="12">
        <text>a di-trans,poly-cis-dolichyl beta-D-mannosyl phosphate + L-threonyl-[protein] = 3-O-(alpha-D-mannosyl)-L-threonyl-[protein] + a di-trans,poly-cis-dolichyl phosphate + H(+)</text>
        <dbReference type="Rhea" id="RHEA:53396"/>
        <dbReference type="Rhea" id="RHEA-COMP:11060"/>
        <dbReference type="Rhea" id="RHEA-COMP:13547"/>
        <dbReference type="Rhea" id="RHEA-COMP:19498"/>
        <dbReference type="Rhea" id="RHEA-COMP:19501"/>
        <dbReference type="ChEBI" id="CHEBI:15378"/>
        <dbReference type="ChEBI" id="CHEBI:30013"/>
        <dbReference type="ChEBI" id="CHEBI:57683"/>
        <dbReference type="ChEBI" id="CHEBI:58211"/>
        <dbReference type="ChEBI" id="CHEBI:137323"/>
        <dbReference type="EC" id="2.4.1.109"/>
    </reaction>
</comment>
<comment type="catalytic activity">
    <reaction evidence="13">
        <text>a di-trans,poly-cis-dolichyl beta-D-mannosyl phosphate + L-seryl-[protein] = 3-O-(alpha-D-mannosyl)-L-seryl-[protein] + a di-trans,poly-cis-dolichyl phosphate + H(+)</text>
        <dbReference type="Rhea" id="RHEA:17377"/>
        <dbReference type="Rhea" id="RHEA-COMP:9863"/>
        <dbReference type="Rhea" id="RHEA-COMP:13546"/>
        <dbReference type="Rhea" id="RHEA-COMP:19498"/>
        <dbReference type="Rhea" id="RHEA-COMP:19501"/>
        <dbReference type="ChEBI" id="CHEBI:15378"/>
        <dbReference type="ChEBI" id="CHEBI:29999"/>
        <dbReference type="ChEBI" id="CHEBI:57683"/>
        <dbReference type="ChEBI" id="CHEBI:58211"/>
        <dbReference type="ChEBI" id="CHEBI:137321"/>
        <dbReference type="EC" id="2.4.1.109"/>
    </reaction>
</comment>
<dbReference type="SMART" id="SM00472">
    <property type="entry name" value="MIR"/>
    <property type="match status" value="3"/>
</dbReference>
<evidence type="ECO:0000256" key="5">
    <source>
        <dbReference type="ARBA" id="ARBA00022676"/>
    </source>
</evidence>
<keyword evidence="10 19" id="KW-1133">Transmembrane helix</keyword>
<comment type="function">
    <text evidence="14">Rt/POMT1 and tw/POMT2 function as a protein O-mannosyltransferase in association with each other to generate and maintain normal muscle development.</text>
</comment>
<evidence type="ECO:0000256" key="16">
    <source>
        <dbReference type="ARBA" id="ARBA00073145"/>
    </source>
</evidence>
<evidence type="ECO:0000256" key="6">
    <source>
        <dbReference type="ARBA" id="ARBA00022679"/>
    </source>
</evidence>
<dbReference type="EC" id="2.4.1.109" evidence="4"/>
<feature type="region of interest" description="Disordered" evidence="18">
    <location>
        <begin position="31"/>
        <end position="53"/>
    </location>
</feature>
<feature type="compositionally biased region" description="Basic residues" evidence="18">
    <location>
        <begin position="1"/>
        <end position="16"/>
    </location>
</feature>
<dbReference type="PANTHER" id="PTHR10050">
    <property type="entry name" value="DOLICHYL-PHOSPHATE-MANNOSE--PROTEIN MANNOSYLTRANSFERASE"/>
    <property type="match status" value="1"/>
</dbReference>
<keyword evidence="7 19" id="KW-0812">Transmembrane</keyword>
<accession>A0A8K0GGF1</accession>
<dbReference type="Pfam" id="PF16192">
    <property type="entry name" value="PMT_4TMC"/>
    <property type="match status" value="1"/>
</dbReference>
<keyword evidence="11 19" id="KW-0472">Membrane</keyword>
<feature type="transmembrane region" description="Helical" evidence="19">
    <location>
        <begin position="678"/>
        <end position="697"/>
    </location>
</feature>
<evidence type="ECO:0000256" key="8">
    <source>
        <dbReference type="ARBA" id="ARBA00022737"/>
    </source>
</evidence>
<dbReference type="InterPro" id="IPR036300">
    <property type="entry name" value="MIR_dom_sf"/>
</dbReference>